<organism evidence="2 3">
    <name type="scientific">Elysia chlorotica</name>
    <name type="common">Eastern emerald elysia</name>
    <name type="synonym">Sea slug</name>
    <dbReference type="NCBI Taxonomy" id="188477"/>
    <lineage>
        <taxon>Eukaryota</taxon>
        <taxon>Metazoa</taxon>
        <taxon>Spiralia</taxon>
        <taxon>Lophotrochozoa</taxon>
        <taxon>Mollusca</taxon>
        <taxon>Gastropoda</taxon>
        <taxon>Heterobranchia</taxon>
        <taxon>Euthyneura</taxon>
        <taxon>Panpulmonata</taxon>
        <taxon>Sacoglossa</taxon>
        <taxon>Placobranchoidea</taxon>
        <taxon>Plakobranchidae</taxon>
        <taxon>Elysia</taxon>
    </lineage>
</organism>
<keyword evidence="1" id="KW-0732">Signal</keyword>
<keyword evidence="3" id="KW-1185">Reference proteome</keyword>
<gene>
    <name evidence="2" type="ORF">EGW08_023505</name>
</gene>
<proteinExistence type="predicted"/>
<evidence type="ECO:0000313" key="2">
    <source>
        <dbReference type="EMBL" id="RUS68733.1"/>
    </source>
</evidence>
<evidence type="ECO:0000256" key="1">
    <source>
        <dbReference type="SAM" id="SignalP"/>
    </source>
</evidence>
<reference evidence="2 3" key="1">
    <citation type="submission" date="2019-01" db="EMBL/GenBank/DDBJ databases">
        <title>A draft genome assembly of the solar-powered sea slug Elysia chlorotica.</title>
        <authorList>
            <person name="Cai H."/>
            <person name="Li Q."/>
            <person name="Fang X."/>
            <person name="Li J."/>
            <person name="Curtis N.E."/>
            <person name="Altenburger A."/>
            <person name="Shibata T."/>
            <person name="Feng M."/>
            <person name="Maeda T."/>
            <person name="Schwartz J.A."/>
            <person name="Shigenobu S."/>
            <person name="Lundholm N."/>
            <person name="Nishiyama T."/>
            <person name="Yang H."/>
            <person name="Hasebe M."/>
            <person name="Li S."/>
            <person name="Pierce S.K."/>
            <person name="Wang J."/>
        </authorList>
    </citation>
    <scope>NUCLEOTIDE SEQUENCE [LARGE SCALE GENOMIC DNA]</scope>
    <source>
        <strain evidence="2">EC2010</strain>
        <tissue evidence="2">Whole organism of an adult</tissue>
    </source>
</reference>
<feature type="signal peptide" evidence="1">
    <location>
        <begin position="1"/>
        <end position="18"/>
    </location>
</feature>
<comment type="caution">
    <text evidence="2">The sequence shown here is derived from an EMBL/GenBank/DDBJ whole genome shotgun (WGS) entry which is preliminary data.</text>
</comment>
<evidence type="ECO:0008006" key="4">
    <source>
        <dbReference type="Google" id="ProtNLM"/>
    </source>
</evidence>
<name>A0A3S0Z7K7_ELYCH</name>
<feature type="chain" id="PRO_5018661137" description="Rubrerythrin diiron-binding domain-containing protein" evidence="1">
    <location>
        <begin position="19"/>
        <end position="105"/>
    </location>
</feature>
<dbReference type="AlphaFoldDB" id="A0A3S0Z7K7"/>
<dbReference type="EMBL" id="RQTK01002054">
    <property type="protein sequence ID" value="RUS68733.1"/>
    <property type="molecule type" value="Genomic_DNA"/>
</dbReference>
<protein>
    <recommendedName>
        <fullName evidence="4">Rubrerythrin diiron-binding domain-containing protein</fullName>
    </recommendedName>
</protein>
<evidence type="ECO:0000313" key="3">
    <source>
        <dbReference type="Proteomes" id="UP000271974"/>
    </source>
</evidence>
<accession>A0A3S0Z7K7</accession>
<sequence length="105" mass="12329">MFIKVLILTICFVYALLGDCTKKLHDRQLQNGASRRSLLHPLKAKTLRLGTFSLSSIIPKMIPSKKYLQYNPEECHEFLHTIHTEECQHAQIFFYLIRMVHPLFN</sequence>
<dbReference type="Proteomes" id="UP000271974">
    <property type="component" value="Unassembled WGS sequence"/>
</dbReference>